<dbReference type="InterPro" id="IPR037272">
    <property type="entry name" value="SNS_sf"/>
</dbReference>
<feature type="transmembrane region" description="Helical" evidence="6">
    <location>
        <begin position="213"/>
        <end position="232"/>
    </location>
</feature>
<gene>
    <name evidence="7" type="ORF">N0V83_004098</name>
</gene>
<dbReference type="PRINTS" id="PR00176">
    <property type="entry name" value="NANEUSMPORT"/>
</dbReference>
<name>A0A9W9CNS9_9PLEO</name>
<keyword evidence="2" id="KW-0813">Transport</keyword>
<dbReference type="OrthoDB" id="6581954at2759"/>
<evidence type="ECO:0000256" key="6">
    <source>
        <dbReference type="SAM" id="Phobius"/>
    </source>
</evidence>
<feature type="transmembrane region" description="Helical" evidence="6">
    <location>
        <begin position="31"/>
        <end position="50"/>
    </location>
</feature>
<comment type="subcellular location">
    <subcellularLocation>
        <location evidence="1">Membrane</location>
        <topology evidence="1">Multi-pass membrane protein</topology>
    </subcellularLocation>
</comment>
<feature type="transmembrane region" description="Helical" evidence="6">
    <location>
        <begin position="586"/>
        <end position="605"/>
    </location>
</feature>
<dbReference type="AlphaFoldDB" id="A0A9W9CNS9"/>
<feature type="transmembrane region" description="Helical" evidence="6">
    <location>
        <begin position="484"/>
        <end position="503"/>
    </location>
</feature>
<dbReference type="SUPFAM" id="SSF161070">
    <property type="entry name" value="SNF-like"/>
    <property type="match status" value="1"/>
</dbReference>
<dbReference type="GO" id="GO:0005886">
    <property type="term" value="C:plasma membrane"/>
    <property type="evidence" value="ECO:0007669"/>
    <property type="project" value="TreeGrafter"/>
</dbReference>
<evidence type="ECO:0000256" key="3">
    <source>
        <dbReference type="ARBA" id="ARBA00022692"/>
    </source>
</evidence>
<dbReference type="InterPro" id="IPR000175">
    <property type="entry name" value="Na/ntran_symport"/>
</dbReference>
<evidence type="ECO:0000256" key="1">
    <source>
        <dbReference type="ARBA" id="ARBA00004141"/>
    </source>
</evidence>
<accession>A0A9W9CNS9</accession>
<keyword evidence="8" id="KW-1185">Reference proteome</keyword>
<keyword evidence="4 6" id="KW-1133">Transmembrane helix</keyword>
<feature type="transmembrane region" description="Helical" evidence="6">
    <location>
        <begin position="188"/>
        <end position="206"/>
    </location>
</feature>
<feature type="transmembrane region" description="Helical" evidence="6">
    <location>
        <begin position="294"/>
        <end position="319"/>
    </location>
</feature>
<feature type="transmembrane region" description="Helical" evidence="6">
    <location>
        <begin position="457"/>
        <end position="478"/>
    </location>
</feature>
<dbReference type="Pfam" id="PF00209">
    <property type="entry name" value="SNF"/>
    <property type="match status" value="1"/>
</dbReference>
<feature type="transmembrane region" description="Helical" evidence="6">
    <location>
        <begin position="422"/>
        <end position="445"/>
    </location>
</feature>
<feature type="transmembrane region" description="Helical" evidence="6">
    <location>
        <begin position="351"/>
        <end position="379"/>
    </location>
</feature>
<evidence type="ECO:0008006" key="9">
    <source>
        <dbReference type="Google" id="ProtNLM"/>
    </source>
</evidence>
<comment type="caution">
    <text evidence="7">The sequence shown here is derived from an EMBL/GenBank/DDBJ whole genome shotgun (WGS) entry which is preliminary data.</text>
</comment>
<dbReference type="Proteomes" id="UP001140560">
    <property type="component" value="Unassembled WGS sequence"/>
</dbReference>
<evidence type="ECO:0000256" key="4">
    <source>
        <dbReference type="ARBA" id="ARBA00022989"/>
    </source>
</evidence>
<feature type="transmembrane region" description="Helical" evidence="6">
    <location>
        <begin position="62"/>
        <end position="84"/>
    </location>
</feature>
<dbReference type="EMBL" id="JAPEUY010000006">
    <property type="protein sequence ID" value="KAJ4372324.1"/>
    <property type="molecule type" value="Genomic_DNA"/>
</dbReference>
<feature type="transmembrane region" description="Helical" evidence="6">
    <location>
        <begin position="556"/>
        <end position="574"/>
    </location>
</feature>
<evidence type="ECO:0000313" key="7">
    <source>
        <dbReference type="EMBL" id="KAJ4372324.1"/>
    </source>
</evidence>
<sequence length="663" mass="73069">MAAFIKKVGGWVAPPPQKSCDDGRDQWPSRAAFLLAAMGGCAGQGNLLRYPSVLYNNYGLQWFIPYLLAVFLIAIPALILEVSIGQAYRGGTVIAFNNINRRLKGVGMGPVIVSFIVVQYFTVNLAWIMNYFRWSFTSPLPWENRIEDFYWNDVLKVGNITEGALTPDGNSVAAYQGYPSRAVLGETVGWSIFIWFLIWVSIFRGVGLTGRVVYFTMGLPIVTTIIFVSRALSLPNASEGVALVWRTWRGDQLASGTVWQTAVGQVFFSTGIGFGYFTSYASYNQRHSNAVMDAVLICGSNVLFENFAAFAVFGVVGYLRRWPEDGVRLGAFVVGFLTLPEAVLQMPGANFWAVLLFFTLVVLGFSSAFVMLDVVVTLICDSGLVKASRPVVVTVLTVISFLMCIPYCTEFGYYLLDGIDRWVNNVALIFVVWSEVSSATTVYRWRDIADQTGLPAFILYNVGFFGGQLFGISLAHGITNPGAGAGAGIGFWAVCSIVGTIIARTPDAKAPSFWNGNPFLRKFWFLAFYSGNQLRRDLNVIVGQNGNWKIPSFLPILLRYLSGPVLAIIFSFAFPEFHTLRYDPMMIAGFILSILTIIAVLLGFVMPRYYDAFIPVGRRGEGTEPTIAMEPKHELAGRPSADMVYAEGGLVREGSSEHEKSTK</sequence>
<dbReference type="CDD" id="cd11554">
    <property type="entry name" value="SLC6sbd_u2"/>
    <property type="match status" value="1"/>
</dbReference>
<protein>
    <recommendedName>
        <fullName evidence="9">SNF-domain-containing protein</fullName>
    </recommendedName>
</protein>
<proteinExistence type="predicted"/>
<keyword evidence="3 6" id="KW-0812">Transmembrane</keyword>
<feature type="transmembrane region" description="Helical" evidence="6">
    <location>
        <begin position="105"/>
        <end position="129"/>
    </location>
</feature>
<dbReference type="PANTHER" id="PTHR11616">
    <property type="entry name" value="SODIUM/CHLORIDE DEPENDENT TRANSPORTER"/>
    <property type="match status" value="1"/>
</dbReference>
<keyword evidence="5 6" id="KW-0472">Membrane</keyword>
<evidence type="ECO:0000256" key="2">
    <source>
        <dbReference type="ARBA" id="ARBA00022448"/>
    </source>
</evidence>
<dbReference type="PANTHER" id="PTHR11616:SF240">
    <property type="entry name" value="BLOATED TUBULES, ISOFORM B-RELATED"/>
    <property type="match status" value="1"/>
</dbReference>
<reference evidence="7" key="1">
    <citation type="submission" date="2022-10" db="EMBL/GenBank/DDBJ databases">
        <title>Tapping the CABI collections for fungal endophytes: first genome assemblies for Collariella, Neodidymelliopsis, Ascochyta clinopodiicola, Didymella pomorum, Didymosphaeria variabile, Neocosmospora piperis and Neocucurbitaria cava.</title>
        <authorList>
            <person name="Hill R."/>
        </authorList>
    </citation>
    <scope>NUCLEOTIDE SEQUENCE</scope>
    <source>
        <strain evidence="7">IMI 356814</strain>
    </source>
</reference>
<dbReference type="PROSITE" id="PS50267">
    <property type="entry name" value="NA_NEUROTRAN_SYMP_3"/>
    <property type="match status" value="1"/>
</dbReference>
<feature type="transmembrane region" description="Helical" evidence="6">
    <location>
        <begin position="391"/>
        <end position="416"/>
    </location>
</feature>
<evidence type="ECO:0000313" key="8">
    <source>
        <dbReference type="Proteomes" id="UP001140560"/>
    </source>
</evidence>
<dbReference type="GO" id="GO:0035725">
    <property type="term" value="P:sodium ion transmembrane transport"/>
    <property type="evidence" value="ECO:0007669"/>
    <property type="project" value="TreeGrafter"/>
</dbReference>
<organism evidence="7 8">
    <name type="scientific">Neocucurbitaria cava</name>
    <dbReference type="NCBI Taxonomy" id="798079"/>
    <lineage>
        <taxon>Eukaryota</taxon>
        <taxon>Fungi</taxon>
        <taxon>Dikarya</taxon>
        <taxon>Ascomycota</taxon>
        <taxon>Pezizomycotina</taxon>
        <taxon>Dothideomycetes</taxon>
        <taxon>Pleosporomycetidae</taxon>
        <taxon>Pleosporales</taxon>
        <taxon>Pleosporineae</taxon>
        <taxon>Cucurbitariaceae</taxon>
        <taxon>Neocucurbitaria</taxon>
    </lineage>
</organism>
<evidence type="ECO:0000256" key="5">
    <source>
        <dbReference type="ARBA" id="ARBA00023136"/>
    </source>
</evidence>